<evidence type="ECO:0000256" key="3">
    <source>
        <dbReference type="ARBA" id="ARBA00022729"/>
    </source>
</evidence>
<dbReference type="PANTHER" id="PTHR30381:SF0">
    <property type="entry name" value="FLAGELLAR P-RING PROTEIN"/>
    <property type="match status" value="1"/>
</dbReference>
<dbReference type="GO" id="GO:0005198">
    <property type="term" value="F:structural molecule activity"/>
    <property type="evidence" value="ECO:0007669"/>
    <property type="project" value="InterPro"/>
</dbReference>
<gene>
    <name evidence="5 6" type="primary">flgI</name>
    <name evidence="6" type="ORF">DSCO28_03850</name>
</gene>
<evidence type="ECO:0000313" key="7">
    <source>
        <dbReference type="Proteomes" id="UP000425960"/>
    </source>
</evidence>
<evidence type="ECO:0000256" key="5">
    <source>
        <dbReference type="HAMAP-Rule" id="MF_00416"/>
    </source>
</evidence>
<comment type="subcellular location">
    <subcellularLocation>
        <location evidence="2 5">Bacterial flagellum basal body</location>
    </subcellularLocation>
</comment>
<organism evidence="6 7">
    <name type="scientific">Desulfosarcina ovata subsp. sediminis</name>
    <dbReference type="NCBI Taxonomy" id="885957"/>
    <lineage>
        <taxon>Bacteria</taxon>
        <taxon>Pseudomonadati</taxon>
        <taxon>Thermodesulfobacteriota</taxon>
        <taxon>Desulfobacteria</taxon>
        <taxon>Desulfobacterales</taxon>
        <taxon>Desulfosarcinaceae</taxon>
        <taxon>Desulfosarcina</taxon>
    </lineage>
</organism>
<comment type="function">
    <text evidence="1 5">Assembles around the rod to form the L-ring and probably protects the motor/basal body from shearing forces during rotation.</text>
</comment>
<dbReference type="GO" id="GO:0071973">
    <property type="term" value="P:bacterial-type flagellum-dependent cell motility"/>
    <property type="evidence" value="ECO:0007669"/>
    <property type="project" value="InterPro"/>
</dbReference>
<keyword evidence="4 5" id="KW-0975">Bacterial flagellum</keyword>
<evidence type="ECO:0000313" key="6">
    <source>
        <dbReference type="EMBL" id="BBO79819.1"/>
    </source>
</evidence>
<dbReference type="AlphaFoldDB" id="A0A5K7ZJC8"/>
<dbReference type="GO" id="GO:0009428">
    <property type="term" value="C:bacterial-type flagellum basal body, distal rod, P ring"/>
    <property type="evidence" value="ECO:0007669"/>
    <property type="project" value="InterPro"/>
</dbReference>
<dbReference type="PRINTS" id="PR01010">
    <property type="entry name" value="FLGPRINGFLGI"/>
</dbReference>
<dbReference type="HAMAP" id="MF_00416">
    <property type="entry name" value="FlgI"/>
    <property type="match status" value="1"/>
</dbReference>
<keyword evidence="3" id="KW-0732">Signal</keyword>
<dbReference type="Pfam" id="PF02119">
    <property type="entry name" value="FlgI"/>
    <property type="match status" value="1"/>
</dbReference>
<name>A0A5K7ZJC8_9BACT</name>
<dbReference type="GO" id="GO:0030288">
    <property type="term" value="C:outer membrane-bounded periplasmic space"/>
    <property type="evidence" value="ECO:0007669"/>
    <property type="project" value="InterPro"/>
</dbReference>
<evidence type="ECO:0000256" key="1">
    <source>
        <dbReference type="ARBA" id="ARBA00002591"/>
    </source>
</evidence>
<dbReference type="NCBIfam" id="NF003676">
    <property type="entry name" value="PRK05303.1"/>
    <property type="match status" value="1"/>
</dbReference>
<keyword evidence="6" id="KW-0966">Cell projection</keyword>
<proteinExistence type="inferred from homology"/>
<comment type="similarity">
    <text evidence="5">Belongs to the FlgI family.</text>
</comment>
<protein>
    <recommendedName>
        <fullName evidence="5">Flagellar P-ring protein</fullName>
    </recommendedName>
    <alternativeName>
        <fullName evidence="5">Basal body P-ring protein</fullName>
    </alternativeName>
</protein>
<comment type="subunit">
    <text evidence="5">The basal body constitutes a major portion of the flagellar organelle and consists of four rings (L,P,S, and M) mounted on a central rod.</text>
</comment>
<dbReference type="Proteomes" id="UP000425960">
    <property type="component" value="Chromosome"/>
</dbReference>
<reference evidence="6 7" key="1">
    <citation type="submission" date="2019-11" db="EMBL/GenBank/DDBJ databases">
        <title>Comparative genomics of hydrocarbon-degrading Desulfosarcina strains.</title>
        <authorList>
            <person name="Watanabe M."/>
            <person name="Kojima H."/>
            <person name="Fukui M."/>
        </authorList>
    </citation>
    <scope>NUCLEOTIDE SEQUENCE [LARGE SCALE GENOMIC DNA]</scope>
    <source>
        <strain evidence="6 7">28bB2T</strain>
    </source>
</reference>
<evidence type="ECO:0000256" key="2">
    <source>
        <dbReference type="ARBA" id="ARBA00004117"/>
    </source>
</evidence>
<keyword evidence="6" id="KW-0969">Cilium</keyword>
<dbReference type="InterPro" id="IPR001782">
    <property type="entry name" value="Flag_FlgI"/>
</dbReference>
<evidence type="ECO:0000256" key="4">
    <source>
        <dbReference type="ARBA" id="ARBA00023143"/>
    </source>
</evidence>
<keyword evidence="6" id="KW-0282">Flagellum</keyword>
<dbReference type="EMBL" id="AP021876">
    <property type="protein sequence ID" value="BBO79819.1"/>
    <property type="molecule type" value="Genomic_DNA"/>
</dbReference>
<dbReference type="PANTHER" id="PTHR30381">
    <property type="entry name" value="FLAGELLAR P-RING PERIPLASMIC PROTEIN FLGI"/>
    <property type="match status" value="1"/>
</dbReference>
<dbReference type="RefSeq" id="WP_155320926.1">
    <property type="nucleotide sequence ID" value="NZ_AP021876.1"/>
</dbReference>
<sequence>MKSIRYYLIFVLLAGLALGWRGSAGAVRLKDISEINGVRSNQLVGYGLAVGLNGSGDGKKAIFTVQSMASMLEKMGVTIAQDDIKVKNVAAVMVTANLPPFAKRGNSIDVLVSSIGDASSLQGGTLMLTPLKGIDGKIYAVAQGPINIGGFSAGGAAASTVKNFPTVGRVLSGATIEREVPNAFGNQGTVLFSLHHPDFTTATRVVDSVNAQLGAIYARAKDPGTIEIRVPPKYLGNTVPLLASLGNLEVAPDADAKVVINERTGTVVMGEQVRISTIAIAHGNLSIIVKENMDTSQPLPLSDGQTVVTPDTEVFVQEAGNQLVVVPKGVNIGQVVNALNALGVTPRDLIAIFQAIKAAGALQADLEVI</sequence>
<dbReference type="KEGG" id="dov:DSCO28_03850"/>
<accession>A0A5K7ZJC8</accession>